<dbReference type="AlphaFoldDB" id="A0A015N8D7"/>
<accession>A0A015N8D7</accession>
<evidence type="ECO:0000313" key="3">
    <source>
        <dbReference type="EMBL" id="EXX75453.1"/>
    </source>
</evidence>
<dbReference type="CDD" id="cd18186">
    <property type="entry name" value="BTB_POZ_ZBTB_KLHL-like"/>
    <property type="match status" value="1"/>
</dbReference>
<dbReference type="SUPFAM" id="SSF54695">
    <property type="entry name" value="POZ domain"/>
    <property type="match status" value="1"/>
</dbReference>
<evidence type="ECO:0000259" key="1">
    <source>
        <dbReference type="PROSITE" id="PS50097"/>
    </source>
</evidence>
<dbReference type="Gene3D" id="3.30.710.10">
    <property type="entry name" value="Potassium Channel Kv1.1, Chain A"/>
    <property type="match status" value="1"/>
</dbReference>
<evidence type="ECO:0000313" key="4">
    <source>
        <dbReference type="Proteomes" id="UP000022910"/>
    </source>
</evidence>
<sequence length="476" mass="55106">MEKKFWPDIIYDLKLLLETGGNQDVLIQAGKNSDYKELYAHSLILGCRSQYFRDAFSINSIEKIDGKYIIKRPDISPRSFSNILCYFYGGTVILDEEDGVEVLNLYMASNELELHKLKDHVGDFLKKHQRYFFQKHPIDMIDIIFTHDIFADLREFCLKTLCAEPHILLGTDKFKSLSEDVLIQLLKREDLFIREISIWDDILVWGFAKNPSLDNDVNKWSRDDIDLMKNTMEKFIPLIQFHDISGEDFFNKVLPYEDLIPKEIKQEALRAHMLPGTRSSMASVPNLTAQVNGPIRRATLPKIDSKIITTQHVLSFSSWIDGFEYKNAKIIPYDFNLLLRGSRDGMDPQTFHRLCDNKGPTLIVIKIRNSKRIVGGYNPLDWDSNGRSKTSPDGFIFSFDELETPNIGRVKPNECSVRCYKEWGASFGNYEGGNDLAMKNKAEWKSKPVSYPDIKIPKKFSCSEYEVFQIKKKRNF</sequence>
<dbReference type="InterPro" id="IPR051481">
    <property type="entry name" value="BTB-POZ/Galectin-3-binding"/>
</dbReference>
<dbReference type="HOGENOM" id="CLU_021542_0_1_1"/>
<feature type="domain" description="TLDc" evidence="2">
    <location>
        <begin position="306"/>
        <end position="471"/>
    </location>
</feature>
<evidence type="ECO:0000259" key="2">
    <source>
        <dbReference type="PROSITE" id="PS51886"/>
    </source>
</evidence>
<dbReference type="SMR" id="A0A015N8D7"/>
<dbReference type="Proteomes" id="UP000022910">
    <property type="component" value="Unassembled WGS sequence"/>
</dbReference>
<dbReference type="PROSITE" id="PS50097">
    <property type="entry name" value="BTB"/>
    <property type="match status" value="1"/>
</dbReference>
<reference evidence="3 4" key="1">
    <citation type="submission" date="2014-02" db="EMBL/GenBank/DDBJ databases">
        <title>Single nucleus genome sequencing reveals high similarity among nuclei of an endomycorrhizal fungus.</title>
        <authorList>
            <person name="Lin K."/>
            <person name="Geurts R."/>
            <person name="Zhang Z."/>
            <person name="Limpens E."/>
            <person name="Saunders D.G."/>
            <person name="Mu D."/>
            <person name="Pang E."/>
            <person name="Cao H."/>
            <person name="Cha H."/>
            <person name="Lin T."/>
            <person name="Zhou Q."/>
            <person name="Shang Y."/>
            <person name="Li Y."/>
            <person name="Ivanov S."/>
            <person name="Sharma T."/>
            <person name="Velzen R.V."/>
            <person name="Ruijter N.D."/>
            <person name="Aanen D.K."/>
            <person name="Win J."/>
            <person name="Kamoun S."/>
            <person name="Bisseling T."/>
            <person name="Huang S."/>
        </authorList>
    </citation>
    <scope>NUCLEOTIDE SEQUENCE [LARGE SCALE GENOMIC DNA]</scope>
    <source>
        <strain evidence="4">DAOM197198w</strain>
    </source>
</reference>
<protein>
    <recommendedName>
        <fullName evidence="5">Kelch-like protein 17</fullName>
    </recommendedName>
</protein>
<dbReference type="Pfam" id="PF07534">
    <property type="entry name" value="TLD"/>
    <property type="match status" value="1"/>
</dbReference>
<dbReference type="InterPro" id="IPR011333">
    <property type="entry name" value="SKP1/BTB/POZ_sf"/>
</dbReference>
<dbReference type="InterPro" id="IPR000210">
    <property type="entry name" value="BTB/POZ_dom"/>
</dbReference>
<gene>
    <name evidence="3" type="ORF">RirG_041730</name>
</gene>
<dbReference type="PANTHER" id="PTHR24410">
    <property type="entry name" value="HL07962P-RELATED"/>
    <property type="match status" value="1"/>
</dbReference>
<evidence type="ECO:0008006" key="5">
    <source>
        <dbReference type="Google" id="ProtNLM"/>
    </source>
</evidence>
<dbReference type="OrthoDB" id="2324840at2759"/>
<proteinExistence type="predicted"/>
<organism evidence="3 4">
    <name type="scientific">Rhizophagus irregularis (strain DAOM 197198w)</name>
    <name type="common">Glomus intraradices</name>
    <dbReference type="NCBI Taxonomy" id="1432141"/>
    <lineage>
        <taxon>Eukaryota</taxon>
        <taxon>Fungi</taxon>
        <taxon>Fungi incertae sedis</taxon>
        <taxon>Mucoromycota</taxon>
        <taxon>Glomeromycotina</taxon>
        <taxon>Glomeromycetes</taxon>
        <taxon>Glomerales</taxon>
        <taxon>Glomeraceae</taxon>
        <taxon>Rhizophagus</taxon>
    </lineage>
</organism>
<comment type="caution">
    <text evidence="3">The sequence shown here is derived from an EMBL/GenBank/DDBJ whole genome shotgun (WGS) entry which is preliminary data.</text>
</comment>
<dbReference type="PROSITE" id="PS51886">
    <property type="entry name" value="TLDC"/>
    <property type="match status" value="1"/>
</dbReference>
<keyword evidence="4" id="KW-1185">Reference proteome</keyword>
<dbReference type="EMBL" id="JEMT01012420">
    <property type="protein sequence ID" value="EXX75453.1"/>
    <property type="molecule type" value="Genomic_DNA"/>
</dbReference>
<dbReference type="InterPro" id="IPR006571">
    <property type="entry name" value="TLDc_dom"/>
</dbReference>
<feature type="domain" description="BTB" evidence="1">
    <location>
        <begin position="23"/>
        <end position="96"/>
    </location>
</feature>
<name>A0A015N8D7_RHIIW</name>
<dbReference type="Pfam" id="PF00651">
    <property type="entry name" value="BTB"/>
    <property type="match status" value="1"/>
</dbReference>
<dbReference type="PANTHER" id="PTHR24410:SF23">
    <property type="entry name" value="BTB DOMAIN-CONTAINING PROTEIN-RELATED"/>
    <property type="match status" value="1"/>
</dbReference>
<dbReference type="SMART" id="SM00225">
    <property type="entry name" value="BTB"/>
    <property type="match status" value="1"/>
</dbReference>